<keyword evidence="3" id="KW-1133">Transmembrane helix</keyword>
<dbReference type="NCBIfam" id="TIGR00350">
    <property type="entry name" value="lytR_cpsA_psr"/>
    <property type="match status" value="1"/>
</dbReference>
<organism evidence="5 8">
    <name type="scientific">Aeromicrobium tamlense</name>
    <dbReference type="NCBI Taxonomy" id="375541"/>
    <lineage>
        <taxon>Bacteria</taxon>
        <taxon>Bacillati</taxon>
        <taxon>Actinomycetota</taxon>
        <taxon>Actinomycetes</taxon>
        <taxon>Propionibacteriales</taxon>
        <taxon>Nocardioidaceae</taxon>
        <taxon>Aeromicrobium</taxon>
    </lineage>
</organism>
<comment type="caution">
    <text evidence="5">The sequence shown here is derived from an EMBL/GenBank/DDBJ whole genome shotgun (WGS) entry which is preliminary data.</text>
</comment>
<evidence type="ECO:0000313" key="6">
    <source>
        <dbReference type="EMBL" id="NYI39851.1"/>
    </source>
</evidence>
<dbReference type="Gene3D" id="3.40.630.190">
    <property type="entry name" value="LCP protein"/>
    <property type="match status" value="1"/>
</dbReference>
<dbReference type="InterPro" id="IPR050922">
    <property type="entry name" value="LytR/CpsA/Psr_CW_biosynth"/>
</dbReference>
<gene>
    <name evidence="6" type="ORF">BJ975_003226</name>
    <name evidence="5" type="ORF">IDH50_04565</name>
</gene>
<dbReference type="Proteomes" id="UP000587211">
    <property type="component" value="Unassembled WGS sequence"/>
</dbReference>
<keyword evidence="3" id="KW-0812">Transmembrane</keyword>
<dbReference type="InterPro" id="IPR004474">
    <property type="entry name" value="LytR_CpsA_psr"/>
</dbReference>
<evidence type="ECO:0000256" key="3">
    <source>
        <dbReference type="SAM" id="Phobius"/>
    </source>
</evidence>
<keyword evidence="3" id="KW-0472">Membrane</keyword>
<evidence type="ECO:0000259" key="4">
    <source>
        <dbReference type="Pfam" id="PF03816"/>
    </source>
</evidence>
<dbReference type="EMBL" id="JACBZN010000001">
    <property type="protein sequence ID" value="NYI39851.1"/>
    <property type="molecule type" value="Genomic_DNA"/>
</dbReference>
<feature type="region of interest" description="Disordered" evidence="2">
    <location>
        <begin position="1"/>
        <end position="21"/>
    </location>
</feature>
<reference evidence="5" key="2">
    <citation type="submission" date="2020-09" db="EMBL/GenBank/DDBJ databases">
        <title>Novel species in genus Aeromicrobium.</title>
        <authorList>
            <person name="Zhang G."/>
        </authorList>
    </citation>
    <scope>NUCLEOTIDE SEQUENCE</scope>
    <source>
        <strain evidence="5">SSW1-57</strain>
    </source>
</reference>
<evidence type="ECO:0000256" key="1">
    <source>
        <dbReference type="ARBA" id="ARBA00006068"/>
    </source>
</evidence>
<accession>A0A8I0KHG5</accession>
<proteinExistence type="inferred from homology"/>
<evidence type="ECO:0000256" key="2">
    <source>
        <dbReference type="SAM" id="MobiDB-lite"/>
    </source>
</evidence>
<comment type="similarity">
    <text evidence="1">Belongs to the LytR/CpsA/Psr (LCP) family.</text>
</comment>
<evidence type="ECO:0000313" key="5">
    <source>
        <dbReference type="EMBL" id="MBD1269495.1"/>
    </source>
</evidence>
<keyword evidence="7" id="KW-1185">Reference proteome</keyword>
<dbReference type="AlphaFoldDB" id="A0A8I0KHG5"/>
<dbReference type="Proteomes" id="UP000659061">
    <property type="component" value="Unassembled WGS sequence"/>
</dbReference>
<dbReference type="RefSeq" id="WP_179427835.1">
    <property type="nucleotide sequence ID" value="NZ_BAAAMP010000002.1"/>
</dbReference>
<reference evidence="6 7" key="1">
    <citation type="submission" date="2020-07" db="EMBL/GenBank/DDBJ databases">
        <title>Sequencing the genomes of 1000 actinobacteria strains.</title>
        <authorList>
            <person name="Klenk H.-P."/>
        </authorList>
    </citation>
    <scope>NUCLEOTIDE SEQUENCE [LARGE SCALE GENOMIC DNA]</scope>
    <source>
        <strain evidence="6 7">DSM 19087</strain>
    </source>
</reference>
<dbReference type="Pfam" id="PF03816">
    <property type="entry name" value="LytR_cpsA_psr"/>
    <property type="match status" value="1"/>
</dbReference>
<evidence type="ECO:0000313" key="7">
    <source>
        <dbReference type="Proteomes" id="UP000587211"/>
    </source>
</evidence>
<feature type="region of interest" description="Disordered" evidence="2">
    <location>
        <begin position="84"/>
        <end position="107"/>
    </location>
</feature>
<evidence type="ECO:0000313" key="8">
    <source>
        <dbReference type="Proteomes" id="UP000659061"/>
    </source>
</evidence>
<feature type="domain" description="Cell envelope-related transcriptional attenuator" evidence="4">
    <location>
        <begin position="113"/>
        <end position="262"/>
    </location>
</feature>
<feature type="compositionally biased region" description="Polar residues" evidence="2">
    <location>
        <begin position="90"/>
        <end position="99"/>
    </location>
</feature>
<protein>
    <submittedName>
        <fullName evidence="5 6">LCP family protein</fullName>
    </submittedName>
</protein>
<name>A0A8I0KHG5_9ACTN</name>
<dbReference type="PANTHER" id="PTHR33392">
    <property type="entry name" value="POLYISOPRENYL-TEICHOIC ACID--PEPTIDOGLYCAN TEICHOIC ACID TRANSFERASE TAGU"/>
    <property type="match status" value="1"/>
</dbReference>
<sequence>MTDAPDATRRPGSRASNRRSFRQRHPMVVWSVVLIVLLPLVGGAAYAFNLKRKLDDVETVKLNPQSEPDPDEGRALNILLLGSDKGEPQEGQSKNTTISEDAASGDWPNGKYRSDTLMVVHIPADRKKVYLVSLPRDSFVPIYDENGKTTHSEKINAAFSAGGPLGAINTVENLTGLKMDHLAIIDWEGFKDLSSAVGGVEVTIPQSFYDPKQKVQWDAGTQTLEGKKALAYVRTRYGLVGGDFDRIKRQQNFMRSLMGKMLSSGVTTSPTRLTRTVTALTENLTVDEGWSGTAMAKLAVSLRGVRTDDVTFMTAPVQGTDTDPTYGSIVVLQQDKMSELFTALSRDRMAQYLEKYPDDVLPDPEDVN</sequence>
<dbReference type="EMBL" id="JACWMT010000001">
    <property type="protein sequence ID" value="MBD1269495.1"/>
    <property type="molecule type" value="Genomic_DNA"/>
</dbReference>
<feature type="transmembrane region" description="Helical" evidence="3">
    <location>
        <begin position="27"/>
        <end position="48"/>
    </location>
</feature>
<dbReference type="PANTHER" id="PTHR33392:SF6">
    <property type="entry name" value="POLYISOPRENYL-TEICHOIC ACID--PEPTIDOGLYCAN TEICHOIC ACID TRANSFERASE TAGU"/>
    <property type="match status" value="1"/>
</dbReference>